<dbReference type="NCBIfam" id="NF003301">
    <property type="entry name" value="PRK04301.1"/>
    <property type="match status" value="1"/>
</dbReference>
<name>A0A8X6MEH3_9ARAC</name>
<dbReference type="NCBIfam" id="TIGR02238">
    <property type="entry name" value="recomb_DMC1"/>
    <property type="match status" value="1"/>
</dbReference>
<dbReference type="OrthoDB" id="1045173at2759"/>
<feature type="domain" description="RecA family profile 2" evidence="18">
    <location>
        <begin position="747"/>
        <end position="789"/>
    </location>
</feature>
<dbReference type="InterPro" id="IPR000953">
    <property type="entry name" value="Chromo/chromo_shadow_dom"/>
</dbReference>
<keyword evidence="6" id="KW-0808">Transferase</keyword>
<keyword evidence="7" id="KW-0949">S-adenosyl-L-methionine</keyword>
<dbReference type="GO" id="GO:0008170">
    <property type="term" value="F:N-methyltransferase activity"/>
    <property type="evidence" value="ECO:0007669"/>
    <property type="project" value="UniProtKB-ARBA"/>
</dbReference>
<dbReference type="PANTHER" id="PTHR22942:SF30">
    <property type="entry name" value="MEIOTIC RECOMBINATION PROTEIN DMC1_LIM15 HOMOLOG"/>
    <property type="match status" value="1"/>
</dbReference>
<dbReference type="Gene3D" id="2.40.50.40">
    <property type="match status" value="1"/>
</dbReference>
<dbReference type="EMBL" id="BMAV01026511">
    <property type="protein sequence ID" value="GFS50964.1"/>
    <property type="molecule type" value="Genomic_DNA"/>
</dbReference>
<keyword evidence="11" id="KW-0539">Nucleus</keyword>
<comment type="subcellular location">
    <subcellularLocation>
        <location evidence="2">Chromosome</location>
        <location evidence="2">Centromere</location>
    </subcellularLocation>
    <subcellularLocation>
        <location evidence="1">Nucleus</location>
    </subcellularLocation>
</comment>
<sequence>MRNLRSSSEAKEGFDFFFHYNNNNNENQMKCIREVRVKCLQSLEDLKLICEKLGLKFDYYSEERLLVDMILDDMILENQKLYLIKWQGYDSTHSSWEPVDRLINCEDLIYFYDTMKNPPTILNEEMIFCFTKDLVTRKPYDYLTLTKLCALIFKLDEEYINSLQLSSADLRKKASKILNIPTAKLNKINNELLNLMQFSEKRKFVLLSLKEWEIKINKNNFSPYVKIENNVDLEGPLINFNFISDYISSYVDLTPHPLVYCTCNNCGENRNRCCSHNFGSQFAYDKQKRLRLPPGYPIYECNDHCKCDKNCINRVVQFGQKIRVCVFRTSNGCGWGLKTLDPLEKGQFALEYIGEVITSNHAEERAEVYDHLGRTYLFDLDYEDDCLYTVDSMLYGNASRFMNHSCNPNLETYSVWSNQQNPNLPKIAFFAKKKIYPGEELTFDYKMEDSRIMNGASGLEKDRVLCKCNSKNCKNLLKILLLSYIMAYKEQALEEEELYDEENVADIKKLKTSGICTIRGLQMTTKKKLGVIKGLSEAKVDKIKEAASKINCNIFLTALEASQKRKLVFRISTGSEELNKLMGGGIESMAITEVFGEFRTGKTQLSHTLCVTCQLPGANGYSGGKAMFIDTENTFRPDRLKSIADRFNLDHEAVLTNVLYVRAFTSEHQMEILDLVALKFHEEGGVYKLLVIDSIMALFRVDFSGRGELADRQQKLAQMLSKLQKISEEYNVAVFVTNQMTADPGASMSFQADPKKPIGGHIMAHASTTRISLRKGKAITAGGIADAKE</sequence>
<evidence type="ECO:0000256" key="12">
    <source>
        <dbReference type="ARBA" id="ARBA00023254"/>
    </source>
</evidence>
<evidence type="ECO:0000256" key="10">
    <source>
        <dbReference type="ARBA" id="ARBA00023125"/>
    </source>
</evidence>
<protein>
    <recommendedName>
        <fullName evidence="24">Histone-lysine N-methyltransferase</fullName>
    </recommendedName>
</protein>
<dbReference type="SUPFAM" id="SSF52540">
    <property type="entry name" value="P-loop containing nucleoside triphosphate hydrolases"/>
    <property type="match status" value="1"/>
</dbReference>
<evidence type="ECO:0000259" key="18">
    <source>
        <dbReference type="PROSITE" id="PS50163"/>
    </source>
</evidence>
<dbReference type="SUPFAM" id="SSF47794">
    <property type="entry name" value="Rad51 N-terminal domain-like"/>
    <property type="match status" value="1"/>
</dbReference>
<dbReference type="GO" id="GO:0005524">
    <property type="term" value="F:ATP binding"/>
    <property type="evidence" value="ECO:0007669"/>
    <property type="project" value="UniProtKB-KW"/>
</dbReference>
<dbReference type="InterPro" id="IPR010995">
    <property type="entry name" value="DNA_repair_Rad51/TF_NusA_a-hlx"/>
</dbReference>
<dbReference type="GO" id="GO:0070192">
    <property type="term" value="P:chromosome organization involved in meiotic cell cycle"/>
    <property type="evidence" value="ECO:0007669"/>
    <property type="project" value="TreeGrafter"/>
</dbReference>
<dbReference type="InterPro" id="IPR046341">
    <property type="entry name" value="SET_dom_sf"/>
</dbReference>
<proteinExistence type="inferred from homology"/>
<dbReference type="GO" id="GO:0008270">
    <property type="term" value="F:zinc ion binding"/>
    <property type="evidence" value="ECO:0007669"/>
    <property type="project" value="InterPro"/>
</dbReference>
<evidence type="ECO:0000256" key="9">
    <source>
        <dbReference type="ARBA" id="ARBA00022840"/>
    </source>
</evidence>
<dbReference type="Gene3D" id="3.40.50.300">
    <property type="entry name" value="P-loop containing nucleotide triphosphate hydrolases"/>
    <property type="match status" value="1"/>
</dbReference>
<evidence type="ECO:0000259" key="19">
    <source>
        <dbReference type="PROSITE" id="PS50280"/>
    </source>
</evidence>
<evidence type="ECO:0000313" key="23">
    <source>
        <dbReference type="Proteomes" id="UP000886998"/>
    </source>
</evidence>
<dbReference type="CDD" id="cd00024">
    <property type="entry name" value="CD_CSD"/>
    <property type="match status" value="1"/>
</dbReference>
<dbReference type="GO" id="GO:0000794">
    <property type="term" value="C:condensed nuclear chromosome"/>
    <property type="evidence" value="ECO:0007669"/>
    <property type="project" value="TreeGrafter"/>
</dbReference>
<dbReference type="GO" id="GO:0042054">
    <property type="term" value="F:histone methyltransferase activity"/>
    <property type="evidence" value="ECO:0007669"/>
    <property type="project" value="InterPro"/>
</dbReference>
<dbReference type="InterPro" id="IPR020587">
    <property type="entry name" value="RecA_monomer-monomer_interface"/>
</dbReference>
<evidence type="ECO:0000256" key="11">
    <source>
        <dbReference type="ARBA" id="ARBA00023242"/>
    </source>
</evidence>
<dbReference type="InterPro" id="IPR003593">
    <property type="entry name" value="AAA+_ATPase"/>
</dbReference>
<dbReference type="PANTHER" id="PTHR22942">
    <property type="entry name" value="RECA/RAD51/RADA DNA STRAND-PAIRING FAMILY MEMBER"/>
    <property type="match status" value="1"/>
</dbReference>
<dbReference type="GO" id="GO:0032259">
    <property type="term" value="P:methylation"/>
    <property type="evidence" value="ECO:0007669"/>
    <property type="project" value="UniProtKB-KW"/>
</dbReference>
<dbReference type="Pfam" id="PF05033">
    <property type="entry name" value="Pre-SET"/>
    <property type="match status" value="1"/>
</dbReference>
<dbReference type="InterPro" id="IPR011940">
    <property type="entry name" value="Dmc1"/>
</dbReference>
<dbReference type="SMART" id="SM00468">
    <property type="entry name" value="PreSET"/>
    <property type="match status" value="1"/>
</dbReference>
<evidence type="ECO:0000256" key="13">
    <source>
        <dbReference type="ARBA" id="ARBA00023306"/>
    </source>
</evidence>
<dbReference type="InterPro" id="IPR020588">
    <property type="entry name" value="RecA_ATP-bd"/>
</dbReference>
<dbReference type="Pfam" id="PF00856">
    <property type="entry name" value="SET"/>
    <property type="match status" value="1"/>
</dbReference>
<keyword evidence="10" id="KW-0238">DNA-binding</keyword>
<evidence type="ECO:0000259" key="16">
    <source>
        <dbReference type="PROSITE" id="PS50013"/>
    </source>
</evidence>
<dbReference type="Pfam" id="PF00385">
    <property type="entry name" value="Chromo"/>
    <property type="match status" value="1"/>
</dbReference>
<dbReference type="GO" id="GO:0006312">
    <property type="term" value="P:mitotic recombination"/>
    <property type="evidence" value="ECO:0007669"/>
    <property type="project" value="TreeGrafter"/>
</dbReference>
<comment type="caution">
    <text evidence="22">The sequence shown here is derived from an EMBL/GenBank/DDBJ whole genome shotgun (WGS) entry which is preliminary data.</text>
</comment>
<dbReference type="PROSITE" id="PS50162">
    <property type="entry name" value="RECA_2"/>
    <property type="match status" value="1"/>
</dbReference>
<feature type="domain" description="Chromo" evidence="16">
    <location>
        <begin position="60"/>
        <end position="112"/>
    </location>
</feature>
<evidence type="ECO:0000259" key="17">
    <source>
        <dbReference type="PROSITE" id="PS50162"/>
    </source>
</evidence>
<evidence type="ECO:0000256" key="6">
    <source>
        <dbReference type="ARBA" id="ARBA00022679"/>
    </source>
</evidence>
<dbReference type="InterPro" id="IPR001214">
    <property type="entry name" value="SET_dom"/>
</dbReference>
<gene>
    <name evidence="22" type="primary">DMC1</name>
    <name evidence="22" type="ORF">TNIN_143981</name>
</gene>
<dbReference type="GO" id="GO:0008757">
    <property type="term" value="F:S-adenosylmethionine-dependent methyltransferase activity"/>
    <property type="evidence" value="ECO:0007669"/>
    <property type="project" value="UniProtKB-ARBA"/>
</dbReference>
<dbReference type="InterPro" id="IPR016197">
    <property type="entry name" value="Chromo-like_dom_sf"/>
</dbReference>
<dbReference type="AlphaFoldDB" id="A0A8X6MEH3"/>
<dbReference type="InterPro" id="IPR013632">
    <property type="entry name" value="Rad51_C"/>
</dbReference>
<dbReference type="GO" id="GO:0000150">
    <property type="term" value="F:DNA strand exchange activity"/>
    <property type="evidence" value="ECO:0007669"/>
    <property type="project" value="InterPro"/>
</dbReference>
<organism evidence="22 23">
    <name type="scientific">Trichonephila inaurata madagascariensis</name>
    <dbReference type="NCBI Taxonomy" id="2747483"/>
    <lineage>
        <taxon>Eukaryota</taxon>
        <taxon>Metazoa</taxon>
        <taxon>Ecdysozoa</taxon>
        <taxon>Arthropoda</taxon>
        <taxon>Chelicerata</taxon>
        <taxon>Arachnida</taxon>
        <taxon>Araneae</taxon>
        <taxon>Araneomorphae</taxon>
        <taxon>Entelegynae</taxon>
        <taxon>Araneoidea</taxon>
        <taxon>Nephilidae</taxon>
        <taxon>Trichonephila</taxon>
        <taxon>Trichonephila inaurata</taxon>
    </lineage>
</organism>
<dbReference type="PROSITE" id="PS50280">
    <property type="entry name" value="SET"/>
    <property type="match status" value="1"/>
</dbReference>
<dbReference type="CDD" id="cd10542">
    <property type="entry name" value="SET_SUV39H"/>
    <property type="match status" value="1"/>
</dbReference>
<evidence type="ECO:0000256" key="7">
    <source>
        <dbReference type="ARBA" id="ARBA00022691"/>
    </source>
</evidence>
<evidence type="ECO:0000256" key="15">
    <source>
        <dbReference type="RuleBase" id="RU003422"/>
    </source>
</evidence>
<keyword evidence="13" id="KW-0131">Cell cycle</keyword>
<dbReference type="PROSITE" id="PS50868">
    <property type="entry name" value="POST_SET"/>
    <property type="match status" value="1"/>
</dbReference>
<evidence type="ECO:0000259" key="20">
    <source>
        <dbReference type="PROSITE" id="PS50867"/>
    </source>
</evidence>
<dbReference type="Proteomes" id="UP000886998">
    <property type="component" value="Unassembled WGS sequence"/>
</dbReference>
<dbReference type="SMART" id="SM00382">
    <property type="entry name" value="AAA"/>
    <property type="match status" value="1"/>
</dbReference>
<dbReference type="GO" id="GO:0003690">
    <property type="term" value="F:double-stranded DNA binding"/>
    <property type="evidence" value="ECO:0007669"/>
    <property type="project" value="TreeGrafter"/>
</dbReference>
<dbReference type="FunFam" id="3.40.50.300:FF:000239">
    <property type="entry name" value="Meiotic recombination protein DMC1"/>
    <property type="match status" value="1"/>
</dbReference>
<keyword evidence="4" id="KW-0158">Chromosome</keyword>
<dbReference type="SMART" id="SM00298">
    <property type="entry name" value="CHROMO"/>
    <property type="match status" value="1"/>
</dbReference>
<dbReference type="GO" id="GO:0003697">
    <property type="term" value="F:single-stranded DNA binding"/>
    <property type="evidence" value="ECO:0007669"/>
    <property type="project" value="TreeGrafter"/>
</dbReference>
<dbReference type="Pfam" id="PF08423">
    <property type="entry name" value="Rad51"/>
    <property type="match status" value="1"/>
</dbReference>
<dbReference type="InterPro" id="IPR003616">
    <property type="entry name" value="Post-SET_dom"/>
</dbReference>
<dbReference type="GO" id="GO:0000730">
    <property type="term" value="P:DNA recombinase assembly"/>
    <property type="evidence" value="ECO:0007669"/>
    <property type="project" value="TreeGrafter"/>
</dbReference>
<dbReference type="GO" id="GO:0007131">
    <property type="term" value="P:reciprocal meiotic recombination"/>
    <property type="evidence" value="ECO:0007669"/>
    <property type="project" value="InterPro"/>
</dbReference>
<dbReference type="InterPro" id="IPR023780">
    <property type="entry name" value="Chromo_domain"/>
</dbReference>
<dbReference type="InterPro" id="IPR007728">
    <property type="entry name" value="Pre-SET_dom"/>
</dbReference>
<dbReference type="SMART" id="SM00317">
    <property type="entry name" value="SET"/>
    <property type="match status" value="1"/>
</dbReference>
<dbReference type="GO" id="GO:0140664">
    <property type="term" value="F:ATP-dependent DNA damage sensor activity"/>
    <property type="evidence" value="ECO:0007669"/>
    <property type="project" value="InterPro"/>
</dbReference>
<keyword evidence="12" id="KW-0469">Meiosis</keyword>
<dbReference type="GO" id="GO:0042148">
    <property type="term" value="P:DNA strand invasion"/>
    <property type="evidence" value="ECO:0007669"/>
    <property type="project" value="TreeGrafter"/>
</dbReference>
<evidence type="ECO:0000256" key="8">
    <source>
        <dbReference type="ARBA" id="ARBA00022741"/>
    </source>
</evidence>
<keyword evidence="14" id="KW-0137">Centromere</keyword>
<dbReference type="PROSITE" id="PS00598">
    <property type="entry name" value="CHROMO_1"/>
    <property type="match status" value="1"/>
</dbReference>
<dbReference type="Gene3D" id="2.170.270.10">
    <property type="entry name" value="SET domain"/>
    <property type="match status" value="1"/>
</dbReference>
<feature type="domain" description="Post-SET" evidence="21">
    <location>
        <begin position="462"/>
        <end position="478"/>
    </location>
</feature>
<keyword evidence="9 15" id="KW-0067">ATP-binding</keyword>
<dbReference type="SUPFAM" id="SSF82199">
    <property type="entry name" value="SET domain"/>
    <property type="match status" value="1"/>
</dbReference>
<accession>A0A8X6MEH3</accession>
<dbReference type="InterPro" id="IPR027417">
    <property type="entry name" value="P-loop_NTPase"/>
</dbReference>
<dbReference type="CDD" id="cd19514">
    <property type="entry name" value="DMC1"/>
    <property type="match status" value="1"/>
</dbReference>
<dbReference type="PROSITE" id="PS50013">
    <property type="entry name" value="CHROMO_2"/>
    <property type="match status" value="1"/>
</dbReference>
<evidence type="ECO:0000256" key="3">
    <source>
        <dbReference type="ARBA" id="ARBA00008897"/>
    </source>
</evidence>
<dbReference type="GO" id="GO:0000775">
    <property type="term" value="C:chromosome, centromeric region"/>
    <property type="evidence" value="ECO:0007669"/>
    <property type="project" value="UniProtKB-SubCell"/>
</dbReference>
<evidence type="ECO:0000313" key="22">
    <source>
        <dbReference type="EMBL" id="GFS50964.1"/>
    </source>
</evidence>
<evidence type="ECO:0000259" key="21">
    <source>
        <dbReference type="PROSITE" id="PS50868"/>
    </source>
</evidence>
<evidence type="ECO:0000256" key="14">
    <source>
        <dbReference type="ARBA" id="ARBA00023328"/>
    </source>
</evidence>
<evidence type="ECO:0000256" key="1">
    <source>
        <dbReference type="ARBA" id="ARBA00004123"/>
    </source>
</evidence>
<evidence type="ECO:0000256" key="5">
    <source>
        <dbReference type="ARBA" id="ARBA00022603"/>
    </source>
</evidence>
<dbReference type="PROSITE" id="PS50163">
    <property type="entry name" value="RECA_3"/>
    <property type="match status" value="1"/>
</dbReference>
<dbReference type="SUPFAM" id="SSF54160">
    <property type="entry name" value="Chromo domain-like"/>
    <property type="match status" value="1"/>
</dbReference>
<dbReference type="InterPro" id="IPR023779">
    <property type="entry name" value="Chromodomain_CS"/>
</dbReference>
<evidence type="ECO:0000256" key="2">
    <source>
        <dbReference type="ARBA" id="ARBA00004584"/>
    </source>
</evidence>
<feature type="domain" description="SET" evidence="19">
    <location>
        <begin position="322"/>
        <end position="446"/>
    </location>
</feature>
<evidence type="ECO:0008006" key="24">
    <source>
        <dbReference type="Google" id="ProtNLM"/>
    </source>
</evidence>
<keyword evidence="8 15" id="KW-0547">Nucleotide-binding</keyword>
<feature type="domain" description="Pre-SET" evidence="20">
    <location>
        <begin position="259"/>
        <end position="319"/>
    </location>
</feature>
<dbReference type="Gene3D" id="1.10.150.20">
    <property type="entry name" value="5' to 3' exonuclease, C-terminal subdomain"/>
    <property type="match status" value="1"/>
</dbReference>
<feature type="domain" description="RecA family profile 1" evidence="17">
    <location>
        <begin position="567"/>
        <end position="740"/>
    </location>
</feature>
<keyword evidence="5" id="KW-0489">Methyltransferase</keyword>
<keyword evidence="23" id="KW-1185">Reference proteome</keyword>
<reference evidence="22" key="1">
    <citation type="submission" date="2020-08" db="EMBL/GenBank/DDBJ databases">
        <title>Multicomponent nature underlies the extraordinary mechanical properties of spider dragline silk.</title>
        <authorList>
            <person name="Kono N."/>
            <person name="Nakamura H."/>
            <person name="Mori M."/>
            <person name="Yoshida Y."/>
            <person name="Ohtoshi R."/>
            <person name="Malay A.D."/>
            <person name="Moran D.A.P."/>
            <person name="Tomita M."/>
            <person name="Numata K."/>
            <person name="Arakawa K."/>
        </authorList>
    </citation>
    <scope>NUCLEOTIDE SEQUENCE</scope>
</reference>
<evidence type="ECO:0000256" key="4">
    <source>
        <dbReference type="ARBA" id="ARBA00022454"/>
    </source>
</evidence>
<comment type="similarity">
    <text evidence="3">Belongs to the RecA family. DMC1 subfamily.</text>
</comment>
<dbReference type="PROSITE" id="PS50867">
    <property type="entry name" value="PRE_SET"/>
    <property type="match status" value="1"/>
</dbReference>